<organism evidence="4 5">
    <name type="scientific">Exilibacterium tricleocarpae</name>
    <dbReference type="NCBI Taxonomy" id="2591008"/>
    <lineage>
        <taxon>Bacteria</taxon>
        <taxon>Pseudomonadati</taxon>
        <taxon>Pseudomonadota</taxon>
        <taxon>Gammaproteobacteria</taxon>
        <taxon>Cellvibrionales</taxon>
        <taxon>Cellvibrionaceae</taxon>
        <taxon>Exilibacterium</taxon>
    </lineage>
</organism>
<dbReference type="InterPro" id="IPR006143">
    <property type="entry name" value="RND_pump_MFP"/>
</dbReference>
<dbReference type="GO" id="GO:1990281">
    <property type="term" value="C:efflux pump complex"/>
    <property type="evidence" value="ECO:0007669"/>
    <property type="project" value="TreeGrafter"/>
</dbReference>
<dbReference type="Gene3D" id="2.40.50.100">
    <property type="match status" value="1"/>
</dbReference>
<feature type="region of interest" description="Disordered" evidence="3">
    <location>
        <begin position="397"/>
        <end position="426"/>
    </location>
</feature>
<name>A0A545TYX6_9GAMM</name>
<evidence type="ECO:0000256" key="3">
    <source>
        <dbReference type="SAM" id="MobiDB-lite"/>
    </source>
</evidence>
<gene>
    <name evidence="4" type="ORF">FKG94_06600</name>
</gene>
<dbReference type="RefSeq" id="WP_142903427.1">
    <property type="nucleotide sequence ID" value="NZ_ML660090.1"/>
</dbReference>
<evidence type="ECO:0000313" key="5">
    <source>
        <dbReference type="Proteomes" id="UP000319732"/>
    </source>
</evidence>
<protein>
    <submittedName>
        <fullName evidence="4">Efflux RND transporter periplasmic adaptor subunit</fullName>
    </submittedName>
</protein>
<feature type="coiled-coil region" evidence="2">
    <location>
        <begin position="114"/>
        <end position="180"/>
    </location>
</feature>
<dbReference type="EMBL" id="VHSG01000007">
    <property type="protein sequence ID" value="TQV82411.1"/>
    <property type="molecule type" value="Genomic_DNA"/>
</dbReference>
<dbReference type="SUPFAM" id="SSF111369">
    <property type="entry name" value="HlyD-like secretion proteins"/>
    <property type="match status" value="1"/>
</dbReference>
<dbReference type="AlphaFoldDB" id="A0A545TYX6"/>
<comment type="similarity">
    <text evidence="1">Belongs to the membrane fusion protein (MFP) (TC 8.A.1) family.</text>
</comment>
<dbReference type="PANTHER" id="PTHR30469:SF12">
    <property type="entry name" value="MULTIDRUG RESISTANCE PROTEIN MDTA"/>
    <property type="match status" value="1"/>
</dbReference>
<proteinExistence type="inferred from homology"/>
<dbReference type="OrthoDB" id="5730196at2"/>
<dbReference type="Proteomes" id="UP000319732">
    <property type="component" value="Unassembled WGS sequence"/>
</dbReference>
<reference evidence="4 5" key="1">
    <citation type="submission" date="2019-06" db="EMBL/GenBank/DDBJ databases">
        <title>Whole genome sequence for Cellvibrionaceae sp. R142.</title>
        <authorList>
            <person name="Wang G."/>
        </authorList>
    </citation>
    <scope>NUCLEOTIDE SEQUENCE [LARGE SCALE GENOMIC DNA]</scope>
    <source>
        <strain evidence="4 5">R142</strain>
    </source>
</reference>
<evidence type="ECO:0000256" key="1">
    <source>
        <dbReference type="ARBA" id="ARBA00009477"/>
    </source>
</evidence>
<evidence type="ECO:0000313" key="4">
    <source>
        <dbReference type="EMBL" id="TQV82411.1"/>
    </source>
</evidence>
<feature type="compositionally biased region" description="Gly residues" evidence="3">
    <location>
        <begin position="400"/>
        <end position="409"/>
    </location>
</feature>
<keyword evidence="5" id="KW-1185">Reference proteome</keyword>
<dbReference type="Gene3D" id="2.40.420.20">
    <property type="match status" value="1"/>
</dbReference>
<dbReference type="PANTHER" id="PTHR30469">
    <property type="entry name" value="MULTIDRUG RESISTANCE PROTEIN MDTA"/>
    <property type="match status" value="1"/>
</dbReference>
<comment type="caution">
    <text evidence="4">The sequence shown here is derived from an EMBL/GenBank/DDBJ whole genome shotgun (WGS) entry which is preliminary data.</text>
</comment>
<dbReference type="GO" id="GO:0015562">
    <property type="term" value="F:efflux transmembrane transporter activity"/>
    <property type="evidence" value="ECO:0007669"/>
    <property type="project" value="TreeGrafter"/>
</dbReference>
<dbReference type="Gene3D" id="2.40.30.170">
    <property type="match status" value="1"/>
</dbReference>
<evidence type="ECO:0000256" key="2">
    <source>
        <dbReference type="SAM" id="Coils"/>
    </source>
</evidence>
<dbReference type="NCBIfam" id="TIGR01730">
    <property type="entry name" value="RND_mfp"/>
    <property type="match status" value="1"/>
</dbReference>
<dbReference type="Gene3D" id="1.10.287.470">
    <property type="entry name" value="Helix hairpin bin"/>
    <property type="match status" value="1"/>
</dbReference>
<accession>A0A545TYX6</accession>
<sequence>MGIQVYWQRIPLAVKILTAGVVAVTTVVMLRPTSQPLPAVPVLPTQVQVMAADPRPQALTVKTQGTVAPRREIDLVTRVAGNIQSAAGNFVDGGFFAAGETLIKIDDRDYQFALVRATARVREAEQALATERGRARQAQREWRDLGNAEANALFLRKPQLAAAEATLDSARAERDQARLDFERTTISVPFAGRVRETYVDLGQYVSPGTKIAKVYDTSLAEIRLPLTDRQAALVDLPLGFRGNADEPGPAVTISGVIAGQRYRWQGRIVRTDASVDVRSRLYYAVAEVLDPFVADPATAQVPLVVGLFVEAEISGRQLPGVITLPKQALFKRNHVYTLDKEQRVELKTVTVLHSDAEWAWVRGDLAPGELVVTDKQAYLQPGLVVAPRTTLEETRVVGDGTSGQPGPGAGASRQALPLQAGSRAGN</sequence>
<keyword evidence="2" id="KW-0175">Coiled coil</keyword>